<feature type="domain" description="Adenylyltransferase AadA C-terminal" evidence="6">
    <location>
        <begin position="140"/>
        <end position="230"/>
    </location>
</feature>
<sequence length="247" mass="28750">MLFMTKEVVQDNFTGFYIHGSLAMGGFNPNRSDIDILIVTEAPLKIETKRRLALLFLAHSNKPFPVEVSCVNREQLKSFEHPCPFDFHYSEFWRERYEEDLKLKTYEFLNGEIKKDPDLAAHITIINHRGICIEGKSIVEVFPLIPQSFYKTSIIGDFNECLEYIFEEPVYCTLNLIRVYLYLSEGIISSKQEAGNWGLSSLPIEMFVSLQKVMYNYSHKQGTYQLEENELLFIRNYFANKVRGLLG</sequence>
<dbReference type="InterPro" id="IPR043519">
    <property type="entry name" value="NT_sf"/>
</dbReference>
<evidence type="ECO:0000256" key="4">
    <source>
        <dbReference type="PIRNR" id="PIRNR000819"/>
    </source>
</evidence>
<dbReference type="InterPro" id="IPR025184">
    <property type="entry name" value="AadA_C"/>
</dbReference>
<dbReference type="InterPro" id="IPR002934">
    <property type="entry name" value="Polymerase_NTP_transf_dom"/>
</dbReference>
<feature type="domain" description="Polymerase nucleotidyl transferase" evidence="5">
    <location>
        <begin position="14"/>
        <end position="78"/>
    </location>
</feature>
<dbReference type="CDD" id="cd05403">
    <property type="entry name" value="NT_KNTase_like"/>
    <property type="match status" value="1"/>
</dbReference>
<accession>A0A0D6Z931</accession>
<dbReference type="EMBL" id="JXIQ01000082">
    <property type="protein sequence ID" value="KIY22067.1"/>
    <property type="molecule type" value="Genomic_DNA"/>
</dbReference>
<dbReference type="GO" id="GO:0005524">
    <property type="term" value="F:ATP binding"/>
    <property type="evidence" value="ECO:0007669"/>
    <property type="project" value="UniProtKB-KW"/>
</dbReference>
<gene>
    <name evidence="7" type="ORF">UB32_10385</name>
</gene>
<evidence type="ECO:0000313" key="8">
    <source>
        <dbReference type="Proteomes" id="UP000032512"/>
    </source>
</evidence>
<dbReference type="PIRSF" id="PIRSF000819">
    <property type="entry name" value="Streptomycin_3-adenylyltransf"/>
    <property type="match status" value="1"/>
</dbReference>
<evidence type="ECO:0000256" key="2">
    <source>
        <dbReference type="ARBA" id="ARBA00023251"/>
    </source>
</evidence>
<dbReference type="Pfam" id="PF01909">
    <property type="entry name" value="NTP_transf_2"/>
    <property type="match status" value="1"/>
</dbReference>
<evidence type="ECO:0000256" key="1">
    <source>
        <dbReference type="ARBA" id="ARBA00022679"/>
    </source>
</evidence>
<keyword evidence="4" id="KW-0067">ATP-binding</keyword>
<comment type="catalytic activity">
    <reaction evidence="3 4">
        <text>spectinomycin + ATP = 9-O-adenylylspectinomycin + diphosphate</text>
        <dbReference type="Rhea" id="RHEA:63228"/>
        <dbReference type="ChEBI" id="CHEBI:30616"/>
        <dbReference type="ChEBI" id="CHEBI:33019"/>
        <dbReference type="ChEBI" id="CHEBI:146260"/>
        <dbReference type="ChEBI" id="CHEBI:146261"/>
    </reaction>
</comment>
<keyword evidence="4" id="KW-0548">Nucleotidyltransferase</keyword>
<dbReference type="AlphaFoldDB" id="A0A0D6Z931"/>
<dbReference type="Proteomes" id="UP000032512">
    <property type="component" value="Unassembled WGS sequence"/>
</dbReference>
<dbReference type="InterPro" id="IPR024172">
    <property type="entry name" value="AadA/Aad9"/>
</dbReference>
<comment type="caution">
    <text evidence="7">The sequence shown here is derived from an EMBL/GenBank/DDBJ whole genome shotgun (WGS) entry which is preliminary data.</text>
</comment>
<evidence type="ECO:0000256" key="3">
    <source>
        <dbReference type="ARBA" id="ARBA00047831"/>
    </source>
</evidence>
<keyword evidence="4" id="KW-0547">Nucleotide-binding</keyword>
<evidence type="ECO:0000259" key="5">
    <source>
        <dbReference type="Pfam" id="PF01909"/>
    </source>
</evidence>
<organism evidence="7 8">
    <name type="scientific">Mesobacillus subterraneus</name>
    <dbReference type="NCBI Taxonomy" id="285983"/>
    <lineage>
        <taxon>Bacteria</taxon>
        <taxon>Bacillati</taxon>
        <taxon>Bacillota</taxon>
        <taxon>Bacilli</taxon>
        <taxon>Bacillales</taxon>
        <taxon>Bacillaceae</taxon>
        <taxon>Mesobacillus</taxon>
    </lineage>
</organism>
<dbReference type="SUPFAM" id="SSF81301">
    <property type="entry name" value="Nucleotidyltransferase"/>
    <property type="match status" value="1"/>
</dbReference>
<reference evidence="7 8" key="1">
    <citation type="submission" date="2015-01" db="EMBL/GenBank/DDBJ databases">
        <title>Draft genome sequences of the supercritical CO2 tolerant bacteria Bacillus subterraneus MITOT1 and Bacillus cereus MIT0214.</title>
        <authorList>
            <person name="Peet K.C."/>
            <person name="Thompson J.R."/>
        </authorList>
    </citation>
    <scope>NUCLEOTIDE SEQUENCE [LARGE SCALE GENOMIC DNA]</scope>
    <source>
        <strain evidence="7 8">MITOT1</strain>
    </source>
</reference>
<keyword evidence="1 4" id="KW-0808">Transferase</keyword>
<dbReference type="Pfam" id="PF13427">
    <property type="entry name" value="AadA_C"/>
    <property type="match status" value="1"/>
</dbReference>
<dbReference type="GO" id="GO:0070566">
    <property type="term" value="F:adenylyltransferase activity"/>
    <property type="evidence" value="ECO:0007669"/>
    <property type="project" value="InterPro"/>
</dbReference>
<keyword evidence="2 4" id="KW-0046">Antibiotic resistance</keyword>
<dbReference type="GO" id="GO:0046677">
    <property type="term" value="P:response to antibiotic"/>
    <property type="evidence" value="ECO:0007669"/>
    <property type="project" value="UniProtKB-KW"/>
</dbReference>
<dbReference type="PATRIC" id="fig|285983.3.peg.637"/>
<keyword evidence="8" id="KW-1185">Reference proteome</keyword>
<evidence type="ECO:0000259" key="6">
    <source>
        <dbReference type="Pfam" id="PF13427"/>
    </source>
</evidence>
<protein>
    <recommendedName>
        <fullName evidence="4">Spectinomycin 9-adenylyltransferase</fullName>
    </recommendedName>
</protein>
<proteinExistence type="predicted"/>
<name>A0A0D6Z931_9BACI</name>
<evidence type="ECO:0000313" key="7">
    <source>
        <dbReference type="EMBL" id="KIY22067.1"/>
    </source>
</evidence>
<dbReference type="Gene3D" id="3.30.460.10">
    <property type="entry name" value="Beta Polymerase, domain 2"/>
    <property type="match status" value="1"/>
</dbReference>